<organism evidence="2 3">
    <name type="scientific">Hucho hucho</name>
    <name type="common">huchen</name>
    <dbReference type="NCBI Taxonomy" id="62062"/>
    <lineage>
        <taxon>Eukaryota</taxon>
        <taxon>Metazoa</taxon>
        <taxon>Chordata</taxon>
        <taxon>Craniata</taxon>
        <taxon>Vertebrata</taxon>
        <taxon>Euteleostomi</taxon>
        <taxon>Actinopterygii</taxon>
        <taxon>Neopterygii</taxon>
        <taxon>Teleostei</taxon>
        <taxon>Protacanthopterygii</taxon>
        <taxon>Salmoniformes</taxon>
        <taxon>Salmonidae</taxon>
        <taxon>Salmoninae</taxon>
        <taxon>Hucho</taxon>
    </lineage>
</organism>
<reference evidence="2" key="2">
    <citation type="submission" date="2025-08" db="UniProtKB">
        <authorList>
            <consortium name="Ensembl"/>
        </authorList>
    </citation>
    <scope>IDENTIFICATION</scope>
</reference>
<dbReference type="GeneTree" id="ENSGT00940000154817"/>
<reference evidence="3" key="1">
    <citation type="submission" date="2018-06" db="EMBL/GenBank/DDBJ databases">
        <title>Genome assembly of Danube salmon.</title>
        <authorList>
            <person name="Macqueen D.J."/>
            <person name="Gundappa M.K."/>
        </authorList>
    </citation>
    <scope>NUCLEOTIDE SEQUENCE [LARGE SCALE GENOMIC DNA]</scope>
</reference>
<name>A0A4W5MXI5_9TELE</name>
<dbReference type="Gene3D" id="1.25.10.10">
    <property type="entry name" value="Leucine-rich Repeat Variant"/>
    <property type="match status" value="1"/>
</dbReference>
<evidence type="ECO:0000313" key="2">
    <source>
        <dbReference type="Ensembl" id="ENSHHUP00000042179.1"/>
    </source>
</evidence>
<feature type="compositionally biased region" description="Low complexity" evidence="1">
    <location>
        <begin position="24"/>
        <end position="41"/>
    </location>
</feature>
<reference evidence="2" key="3">
    <citation type="submission" date="2025-09" db="UniProtKB">
        <authorList>
            <consortium name="Ensembl"/>
        </authorList>
    </citation>
    <scope>IDENTIFICATION</scope>
</reference>
<accession>A0A4W5MXI5</accession>
<feature type="compositionally biased region" description="Low complexity" evidence="1">
    <location>
        <begin position="48"/>
        <end position="57"/>
    </location>
</feature>
<protein>
    <submittedName>
        <fullName evidence="2">Uncharacterized protein</fullName>
    </submittedName>
</protein>
<proteinExistence type="predicted"/>
<dbReference type="AlphaFoldDB" id="A0A4W5MXI5"/>
<dbReference type="Proteomes" id="UP000314982">
    <property type="component" value="Unassembled WGS sequence"/>
</dbReference>
<keyword evidence="3" id="KW-1185">Reference proteome</keyword>
<feature type="region of interest" description="Disordered" evidence="1">
    <location>
        <begin position="20"/>
        <end position="71"/>
    </location>
</feature>
<dbReference type="InterPro" id="IPR011989">
    <property type="entry name" value="ARM-like"/>
</dbReference>
<dbReference type="Ensembl" id="ENSHHUT00000043785.1">
    <property type="protein sequence ID" value="ENSHHUP00000042179.1"/>
    <property type="gene ID" value="ENSHHUG00000026023.1"/>
</dbReference>
<evidence type="ECO:0000256" key="1">
    <source>
        <dbReference type="SAM" id="MobiDB-lite"/>
    </source>
</evidence>
<evidence type="ECO:0000313" key="3">
    <source>
        <dbReference type="Proteomes" id="UP000314982"/>
    </source>
</evidence>
<sequence>MLLGALPKTFQDGATKLLQNHLKNSSNTSSVSSPSNTIGRTPSRHPSSRTSPLTSPTNCSHGGLSPSMLEYDTENMNSDEIYSSLRGVTEAIQSFSYRSQEDLNELRGKRDDAVSPNLYIGSVLSPRSLSKRIGGYIQSPTPFTFYSNEF</sequence>